<protein>
    <submittedName>
        <fullName evidence="2">Thioredoxin</fullName>
    </submittedName>
</protein>
<dbReference type="EMBL" id="CP011409">
    <property type="protein sequence ID" value="AKZ63210.1"/>
    <property type="molecule type" value="Genomic_DNA"/>
</dbReference>
<keyword evidence="3" id="KW-1185">Reference proteome</keyword>
<dbReference type="PROSITE" id="PS51352">
    <property type="entry name" value="THIOREDOXIN_2"/>
    <property type="match status" value="1"/>
</dbReference>
<dbReference type="SUPFAM" id="SSF52833">
    <property type="entry name" value="Thioredoxin-like"/>
    <property type="match status" value="1"/>
</dbReference>
<dbReference type="RefSeq" id="WP_053197573.1">
    <property type="nucleotide sequence ID" value="NZ_CP011409.1"/>
</dbReference>
<dbReference type="Proteomes" id="UP000063429">
    <property type="component" value="Chromosome"/>
</dbReference>
<dbReference type="CDD" id="cd02947">
    <property type="entry name" value="TRX_family"/>
    <property type="match status" value="1"/>
</dbReference>
<gene>
    <name evidence="2" type="ORF">F506_11505</name>
</gene>
<reference evidence="3" key="1">
    <citation type="journal article" date="2015" name="Genome Announc.">
        <title>Complete Genome Sequence of Herbaspirillum hiltneri N3 (DSM 17495), Isolated from Surface-Sterilized Wheat Roots.</title>
        <authorList>
            <person name="Guizelini D."/>
            <person name="Saizaki P.M."/>
            <person name="Coimbra N.A."/>
            <person name="Weiss V.A."/>
            <person name="Faoro H."/>
            <person name="Sfeir M.Z."/>
            <person name="Baura V.A."/>
            <person name="Monteiro R.A."/>
            <person name="Chubatsu L.S."/>
            <person name="Souza E.M."/>
            <person name="Cruz L.M."/>
            <person name="Pedrosa F.O."/>
            <person name="Raittz R.T."/>
            <person name="Marchaukoski J.N."/>
            <person name="Steffens M.B."/>
        </authorList>
    </citation>
    <scope>NUCLEOTIDE SEQUENCE [LARGE SCALE GENOMIC DNA]</scope>
    <source>
        <strain evidence="3">N3</strain>
    </source>
</reference>
<accession>A0ABM5V139</accession>
<dbReference type="InterPro" id="IPR036249">
    <property type="entry name" value="Thioredoxin-like_sf"/>
</dbReference>
<name>A0ABM5V139_9BURK</name>
<feature type="domain" description="Thioredoxin" evidence="1">
    <location>
        <begin position="1"/>
        <end position="108"/>
    </location>
</feature>
<sequence length="143" mass="16149">MSYQIFSASNRDELAAALAGDKWVVACLCAAWCGSCRDYATNFASWAERRPEHHFVWIDIEDQADLVGDLDVDNFPTLLMQRGSTVAFFGPMEPDTRQAERLLQALSETSQQELEREAGSTAQRRTWQECDLRKRLNSLSDAA</sequence>
<dbReference type="InterPro" id="IPR013766">
    <property type="entry name" value="Thioredoxin_domain"/>
</dbReference>
<dbReference type="Gene3D" id="3.40.30.10">
    <property type="entry name" value="Glutaredoxin"/>
    <property type="match status" value="1"/>
</dbReference>
<evidence type="ECO:0000313" key="3">
    <source>
        <dbReference type="Proteomes" id="UP000063429"/>
    </source>
</evidence>
<proteinExistence type="predicted"/>
<evidence type="ECO:0000259" key="1">
    <source>
        <dbReference type="PROSITE" id="PS51352"/>
    </source>
</evidence>
<dbReference type="Pfam" id="PF00085">
    <property type="entry name" value="Thioredoxin"/>
    <property type="match status" value="1"/>
</dbReference>
<evidence type="ECO:0000313" key="2">
    <source>
        <dbReference type="EMBL" id="AKZ63210.1"/>
    </source>
</evidence>
<organism evidence="2 3">
    <name type="scientific">Herbaspirillum hiltneri N3</name>
    <dbReference type="NCBI Taxonomy" id="1262470"/>
    <lineage>
        <taxon>Bacteria</taxon>
        <taxon>Pseudomonadati</taxon>
        <taxon>Pseudomonadota</taxon>
        <taxon>Betaproteobacteria</taxon>
        <taxon>Burkholderiales</taxon>
        <taxon>Oxalobacteraceae</taxon>
        <taxon>Herbaspirillum</taxon>
    </lineage>
</organism>